<dbReference type="Proteomes" id="UP000264006">
    <property type="component" value="Chromosome"/>
</dbReference>
<dbReference type="InterPro" id="IPR050706">
    <property type="entry name" value="Cyclic-di-GMP_PDE-like"/>
</dbReference>
<name>A0A346XU37_9ACTN</name>
<dbReference type="GO" id="GO:0071111">
    <property type="term" value="F:cyclic-guanylate-specific phosphodiesterase activity"/>
    <property type="evidence" value="ECO:0007669"/>
    <property type="project" value="InterPro"/>
</dbReference>
<dbReference type="PANTHER" id="PTHR33121:SF70">
    <property type="entry name" value="SIGNALING PROTEIN YKOW"/>
    <property type="match status" value="1"/>
</dbReference>
<evidence type="ECO:0000259" key="1">
    <source>
        <dbReference type="PROSITE" id="PS50883"/>
    </source>
</evidence>
<evidence type="ECO:0000313" key="2">
    <source>
        <dbReference type="EMBL" id="AXV05734.1"/>
    </source>
</evidence>
<dbReference type="Gene3D" id="3.20.20.450">
    <property type="entry name" value="EAL domain"/>
    <property type="match status" value="1"/>
</dbReference>
<dbReference type="EMBL" id="CP031165">
    <property type="protein sequence ID" value="AXV05734.1"/>
    <property type="molecule type" value="Genomic_DNA"/>
</dbReference>
<dbReference type="InterPro" id="IPR001633">
    <property type="entry name" value="EAL_dom"/>
</dbReference>
<dbReference type="SUPFAM" id="SSF141868">
    <property type="entry name" value="EAL domain-like"/>
    <property type="match status" value="1"/>
</dbReference>
<organism evidence="2 3">
    <name type="scientific">Euzebya pacifica</name>
    <dbReference type="NCBI Taxonomy" id="1608957"/>
    <lineage>
        <taxon>Bacteria</taxon>
        <taxon>Bacillati</taxon>
        <taxon>Actinomycetota</taxon>
        <taxon>Nitriliruptoria</taxon>
        <taxon>Euzebyales</taxon>
    </lineage>
</organism>
<dbReference type="SMART" id="SM00052">
    <property type="entry name" value="EAL"/>
    <property type="match status" value="1"/>
</dbReference>
<dbReference type="OrthoDB" id="23692at2"/>
<dbReference type="InterPro" id="IPR035919">
    <property type="entry name" value="EAL_sf"/>
</dbReference>
<keyword evidence="3" id="KW-1185">Reference proteome</keyword>
<protein>
    <submittedName>
        <fullName evidence="2">Diguanylate cyclase/phosphodiesterase (GGDEF &amp; EAL domains) with PAS/PAC sensor(S)</fullName>
    </submittedName>
</protein>
<accession>A0A346XU37</accession>
<reference evidence="2 3" key="1">
    <citation type="submission" date="2018-09" db="EMBL/GenBank/DDBJ databases">
        <title>Complete genome sequence of Euzebya sp. DY32-46 isolated from seawater of Pacific Ocean.</title>
        <authorList>
            <person name="Xu L."/>
            <person name="Wu Y.-H."/>
            <person name="Xu X.-W."/>
        </authorList>
    </citation>
    <scope>NUCLEOTIDE SEQUENCE [LARGE SCALE GENOMIC DNA]</scope>
    <source>
        <strain evidence="2 3">DY32-46</strain>
    </source>
</reference>
<proteinExistence type="predicted"/>
<dbReference type="Pfam" id="PF00563">
    <property type="entry name" value="EAL"/>
    <property type="match status" value="1"/>
</dbReference>
<dbReference type="PROSITE" id="PS50883">
    <property type="entry name" value="EAL"/>
    <property type="match status" value="1"/>
</dbReference>
<sequence length="418" mass="45741">MTTDHLPSGTGFLPTDLVRPVDGTEMYRIIEADDTPVVVAVLRVENVTVSRSLTGAMFDDAVRMLKSRLIGEGSTAVSTRVGEHETVVAVRVAVPVSASDLEAFVLAQLRRPLEVRGQVVPVELRVGISRPDPRCGSAMERISRARRALALASAGHPVRIHDRTVEAQLHLRHLVSDDLPRLLRENLSAIYQPVLDLRDNEIVAAEALMRIDHPALGRLTPVVVLPLLDETLQLELTRRMIGHAMAAATEWSARAAATRHISVNLPPEQLAKEELLWMIDDAAAATGGDPDMLVLEVLETGIASPTPDSAVRNGLRRRGVRLAVDDFGTGYSTLEQMARLDADMLKVDRHLTAQLGLDEPDGTAAAMAVHIGRSRGLPVVAEGVERPEQLEGLRWLRCRYAQGWFIARPESLEALLQR</sequence>
<evidence type="ECO:0000313" key="3">
    <source>
        <dbReference type="Proteomes" id="UP000264006"/>
    </source>
</evidence>
<dbReference type="KEGG" id="euz:DVS28_a1033"/>
<dbReference type="PANTHER" id="PTHR33121">
    <property type="entry name" value="CYCLIC DI-GMP PHOSPHODIESTERASE PDEF"/>
    <property type="match status" value="1"/>
</dbReference>
<dbReference type="InterPro" id="IPR043128">
    <property type="entry name" value="Rev_trsase/Diguanyl_cyclase"/>
</dbReference>
<gene>
    <name evidence="2" type="ORF">DVS28_a1033</name>
</gene>
<dbReference type="CDD" id="cd01948">
    <property type="entry name" value="EAL"/>
    <property type="match status" value="1"/>
</dbReference>
<dbReference type="RefSeq" id="WP_114590497.1">
    <property type="nucleotide sequence ID" value="NZ_CP031165.1"/>
</dbReference>
<dbReference type="Gene3D" id="3.30.70.270">
    <property type="match status" value="1"/>
</dbReference>
<feature type="domain" description="EAL" evidence="1">
    <location>
        <begin position="168"/>
        <end position="418"/>
    </location>
</feature>
<dbReference type="AlphaFoldDB" id="A0A346XU37"/>